<keyword evidence="1" id="KW-0732">Signal</keyword>
<feature type="chain" id="PRO_5027080334" evidence="1">
    <location>
        <begin position="23"/>
        <end position="160"/>
    </location>
</feature>
<feature type="signal peptide" evidence="1">
    <location>
        <begin position="1"/>
        <end position="22"/>
    </location>
</feature>
<accession>A0A6M2D8A5</accession>
<dbReference type="AlphaFoldDB" id="A0A6M2D8A5"/>
<reference evidence="2" key="1">
    <citation type="submission" date="2019-09" db="EMBL/GenBank/DDBJ databases">
        <title>Organ-specific transcriptomic study of the physiology of the cattle tick, Rhipicephalus microplus.</title>
        <authorList>
            <person name="Tirloni L."/>
            <person name="Braz G."/>
            <person name="Gandara A.C.P."/>
            <person name="Sabadin G.A."/>
            <person name="da Silva R.M."/>
            <person name="Guizzo M.G."/>
            <person name="Machado J.A."/>
            <person name="Costa E.P."/>
            <person name="Gomes H.F."/>
            <person name="Moraes J."/>
            <person name="Mota M.B.S."/>
            <person name="Mesquita R.D."/>
            <person name="Alvarenga P.H."/>
            <person name="Alves F."/>
            <person name="Seixas A."/>
            <person name="da Fonseca R.N."/>
            <person name="Fogaca A."/>
            <person name="Logullo C."/>
            <person name="Tanaka A."/>
            <person name="Daffre S."/>
            <person name="Termignoni C."/>
            <person name="Vaz I.S.Jr."/>
            <person name="Oliveira P.L."/>
            <person name="Ribeiro J.M."/>
        </authorList>
    </citation>
    <scope>NUCLEOTIDE SEQUENCE</scope>
    <source>
        <strain evidence="2">Porto Alegre</strain>
    </source>
</reference>
<dbReference type="EMBL" id="GHWJ01009746">
    <property type="protein sequence ID" value="NOV42483.1"/>
    <property type="molecule type" value="Transcribed_RNA"/>
</dbReference>
<evidence type="ECO:0000256" key="1">
    <source>
        <dbReference type="SAM" id="SignalP"/>
    </source>
</evidence>
<evidence type="ECO:0000313" key="2">
    <source>
        <dbReference type="EMBL" id="NOV42483.1"/>
    </source>
</evidence>
<name>A0A6M2D8A5_RHIMP</name>
<organism evidence="2">
    <name type="scientific">Rhipicephalus microplus</name>
    <name type="common">Cattle tick</name>
    <name type="synonym">Boophilus microplus</name>
    <dbReference type="NCBI Taxonomy" id="6941"/>
    <lineage>
        <taxon>Eukaryota</taxon>
        <taxon>Metazoa</taxon>
        <taxon>Ecdysozoa</taxon>
        <taxon>Arthropoda</taxon>
        <taxon>Chelicerata</taxon>
        <taxon>Arachnida</taxon>
        <taxon>Acari</taxon>
        <taxon>Parasitiformes</taxon>
        <taxon>Ixodida</taxon>
        <taxon>Ixodoidea</taxon>
        <taxon>Ixodidae</taxon>
        <taxon>Rhipicephalinae</taxon>
        <taxon>Rhipicephalus</taxon>
        <taxon>Boophilus</taxon>
    </lineage>
</organism>
<proteinExistence type="predicted"/>
<sequence length="160" mass="18861">MFCFFFFFFYFLLSFYYQRGFTSSLQSSAVRLNIKDGEVTAMQLYPYIGLPGTSQHVRRNSDTMLAFHQSCKQILQYTHKEQIFYKNECRTEAVQSKFKRQHVARNHRQISCTYCPKICMTAKHRSRSYIASNTSYHDGYGRPRLCHSGKLKLLVFSKIA</sequence>
<protein>
    <submittedName>
        <fullName evidence="2">Putative secreted protein synganglion overexpressed</fullName>
    </submittedName>
</protein>